<feature type="transmembrane region" description="Helical" evidence="8">
    <location>
        <begin position="244"/>
        <end position="261"/>
    </location>
</feature>
<dbReference type="InterPro" id="IPR039528">
    <property type="entry name" value="DPM1-like"/>
</dbReference>
<feature type="domain" description="Glycosyltransferase 2-like" evidence="9">
    <location>
        <begin position="10"/>
        <end position="175"/>
    </location>
</feature>
<dbReference type="SUPFAM" id="SSF53448">
    <property type="entry name" value="Nucleotide-diphospho-sugar transferases"/>
    <property type="match status" value="1"/>
</dbReference>
<evidence type="ECO:0000313" key="12">
    <source>
        <dbReference type="Proteomes" id="UP001163831"/>
    </source>
</evidence>
<evidence type="ECO:0000259" key="9">
    <source>
        <dbReference type="Pfam" id="PF00535"/>
    </source>
</evidence>
<keyword evidence="7 8" id="KW-0472">Membrane</keyword>
<organism evidence="11 12">
    <name type="scientific">Candidatus Kirkpatrickella diaphorinae</name>
    <dbReference type="NCBI Taxonomy" id="2984322"/>
    <lineage>
        <taxon>Bacteria</taxon>
        <taxon>Pseudomonadati</taxon>
        <taxon>Pseudomonadota</taxon>
        <taxon>Alphaproteobacteria</taxon>
        <taxon>Acetobacterales</taxon>
        <taxon>Acetobacteraceae</taxon>
        <taxon>Candidatus Kirkpatrickella</taxon>
    </lineage>
</organism>
<dbReference type="Pfam" id="PF00535">
    <property type="entry name" value="Glycos_transf_2"/>
    <property type="match status" value="1"/>
</dbReference>
<evidence type="ECO:0000256" key="3">
    <source>
        <dbReference type="ARBA" id="ARBA00022676"/>
    </source>
</evidence>
<evidence type="ECO:0000256" key="1">
    <source>
        <dbReference type="ARBA" id="ARBA00004141"/>
    </source>
</evidence>
<evidence type="ECO:0000256" key="8">
    <source>
        <dbReference type="SAM" id="Phobius"/>
    </source>
</evidence>
<evidence type="ECO:0000256" key="4">
    <source>
        <dbReference type="ARBA" id="ARBA00022679"/>
    </source>
</evidence>
<keyword evidence="4" id="KW-0808">Transferase</keyword>
<name>A0ABY6GKA3_9PROT</name>
<evidence type="ECO:0000256" key="5">
    <source>
        <dbReference type="ARBA" id="ARBA00022692"/>
    </source>
</evidence>
<accession>A0ABY6GKA3</accession>
<feature type="transmembrane region" description="Helical" evidence="8">
    <location>
        <begin position="344"/>
        <end position="363"/>
    </location>
</feature>
<feature type="transmembrane region" description="Helical" evidence="8">
    <location>
        <begin position="303"/>
        <end position="324"/>
    </location>
</feature>
<evidence type="ECO:0000259" key="10">
    <source>
        <dbReference type="Pfam" id="PF04138"/>
    </source>
</evidence>
<dbReference type="InterPro" id="IPR029044">
    <property type="entry name" value="Nucleotide-diphossugar_trans"/>
</dbReference>
<keyword evidence="3" id="KW-0328">Glycosyltransferase</keyword>
<dbReference type="PANTHER" id="PTHR43398:SF1">
    <property type="entry name" value="DOLICHOL-PHOSPHATE MANNOSYLTRANSFERASE SUBUNIT 1"/>
    <property type="match status" value="1"/>
</dbReference>
<protein>
    <submittedName>
        <fullName evidence="11">Glycosyltransferase family 2 protein</fullName>
    </submittedName>
</protein>
<evidence type="ECO:0000256" key="7">
    <source>
        <dbReference type="ARBA" id="ARBA00023136"/>
    </source>
</evidence>
<dbReference type="PANTHER" id="PTHR43398">
    <property type="entry name" value="DOLICHOL-PHOSPHATE MANNOSYLTRANSFERASE SUBUNIT 1"/>
    <property type="match status" value="1"/>
</dbReference>
<keyword evidence="12" id="KW-1185">Reference proteome</keyword>
<dbReference type="CDD" id="cd06442">
    <property type="entry name" value="DPM1_like"/>
    <property type="match status" value="1"/>
</dbReference>
<feature type="transmembrane region" description="Helical" evidence="8">
    <location>
        <begin position="267"/>
        <end position="291"/>
    </location>
</feature>
<dbReference type="InterPro" id="IPR007267">
    <property type="entry name" value="GtrA_DPMS_TM"/>
</dbReference>
<dbReference type="EMBL" id="CP107052">
    <property type="protein sequence ID" value="UYH51704.1"/>
    <property type="molecule type" value="Genomic_DNA"/>
</dbReference>
<sequence>MTARPPVELSIIVPCFNEAGNIQLFYNAICRVLTDMAWEIIFVDDDSPDGTSRIVASIAQQDARVRLVRRVERRGLSSAVIEGVLASTAPLLVVMDGDMQHDESILPQMIAPLRENRQDIMVASRHMEGGDSAGLAHRGRHLLSRTGIKLGQIFLKHPLTDPMSGYFAFRRDCFNQALPKLTGTGFKILLEMMLALPRSVRMGEAPFIFRERHAGESKLGPIVLFQFLGMLVERVIGHIIPMRFFVFAFVGALGILVNLAVSEGARFAGLNFGASQLTGMIAAIITNFFLNNCLTYHDRPLKGWLRLSTGFAVFMVGCSLGAYANIGVAEMIYHADRHWSQASAAGAVIGVVWNYAVASTLVWR</sequence>
<dbReference type="Gene3D" id="3.90.550.10">
    <property type="entry name" value="Spore Coat Polysaccharide Biosynthesis Protein SpsA, Chain A"/>
    <property type="match status" value="1"/>
</dbReference>
<proteinExistence type="inferred from homology"/>
<comment type="similarity">
    <text evidence="2">Belongs to the glycosyltransferase 2 family.</text>
</comment>
<dbReference type="Proteomes" id="UP001163831">
    <property type="component" value="Chromosome"/>
</dbReference>
<keyword evidence="6 8" id="KW-1133">Transmembrane helix</keyword>
<dbReference type="RefSeq" id="WP_319807298.1">
    <property type="nucleotide sequence ID" value="NZ_CP107052.1"/>
</dbReference>
<evidence type="ECO:0000256" key="6">
    <source>
        <dbReference type="ARBA" id="ARBA00022989"/>
    </source>
</evidence>
<keyword evidence="5 8" id="KW-0812">Transmembrane</keyword>
<dbReference type="InterPro" id="IPR001173">
    <property type="entry name" value="Glyco_trans_2-like"/>
</dbReference>
<evidence type="ECO:0000256" key="2">
    <source>
        <dbReference type="ARBA" id="ARBA00006739"/>
    </source>
</evidence>
<feature type="domain" description="GtrA/DPMS transmembrane" evidence="10">
    <location>
        <begin position="247"/>
        <end position="363"/>
    </location>
</feature>
<gene>
    <name evidence="11" type="ORF">N5W20_02195</name>
</gene>
<evidence type="ECO:0000313" key="11">
    <source>
        <dbReference type="EMBL" id="UYH51704.1"/>
    </source>
</evidence>
<dbReference type="Pfam" id="PF04138">
    <property type="entry name" value="GtrA_DPMS_TM"/>
    <property type="match status" value="1"/>
</dbReference>
<reference evidence="11" key="1">
    <citation type="submission" date="2022-10" db="EMBL/GenBank/DDBJ databases">
        <title>Candidatus Kirkpatrella diaphorinas gen. nov., sp. nov., an uncultured endosymbiont identified in a population of Diaphorina citri from Hawaii.</title>
        <authorList>
            <person name="Henry E.M."/>
            <person name="Carlson C.R."/>
            <person name="Kuo Y.-W."/>
        </authorList>
    </citation>
    <scope>NUCLEOTIDE SEQUENCE</scope>
    <source>
        <strain evidence="11">CADCRV1</strain>
    </source>
</reference>
<comment type="subcellular location">
    <subcellularLocation>
        <location evidence="1">Membrane</location>
        <topology evidence="1">Multi-pass membrane protein</topology>
    </subcellularLocation>
</comment>